<protein>
    <submittedName>
        <fullName evidence="1">Uncharacterized protein</fullName>
    </submittedName>
</protein>
<sequence length="62" mass="7404">MNEDLLMLFSIEEIRSIITGLKISLESIYRGDTEISEEEIIRIEDMLKKMQYVEREYSDKTD</sequence>
<evidence type="ECO:0000313" key="1">
    <source>
        <dbReference type="EMBL" id="AYD39920.1"/>
    </source>
</evidence>
<proteinExistence type="predicted"/>
<dbReference type="Proteomes" id="UP000266301">
    <property type="component" value="Chromosome"/>
</dbReference>
<dbReference type="RefSeq" id="WP_119970947.1">
    <property type="nucleotide sequence ID" value="NZ_CP032416.1"/>
</dbReference>
<dbReference type="EMBL" id="CP032416">
    <property type="protein sequence ID" value="AYD39920.1"/>
    <property type="molecule type" value="Genomic_DNA"/>
</dbReference>
<name>A0A386H2L9_9CLOT</name>
<gene>
    <name evidence="1" type="ORF">D4Z93_05065</name>
</gene>
<keyword evidence="2" id="KW-1185">Reference proteome</keyword>
<accession>A0A386H2L9</accession>
<reference evidence="1 2" key="1">
    <citation type="journal article" date="2019" name="Int. J. Syst. Evol. Microbiol.">
        <title>Clostridium fermenticellae sp. nov., isolated from the mud in a fermentation cellar for the production of the Chinese liquor, baijiu.</title>
        <authorList>
            <person name="Xu P.X."/>
            <person name="Chai L.J."/>
            <person name="Qiu T."/>
            <person name="Zhang X.J."/>
            <person name="Lu Z.M."/>
            <person name="Xiao C."/>
            <person name="Wang S.T."/>
            <person name="Shen C.H."/>
            <person name="Shi J.S."/>
            <person name="Xu Z.H."/>
        </authorList>
    </citation>
    <scope>NUCLEOTIDE SEQUENCE [LARGE SCALE GENOMIC DNA]</scope>
    <source>
        <strain evidence="1 2">JN500901</strain>
    </source>
</reference>
<evidence type="ECO:0000313" key="2">
    <source>
        <dbReference type="Proteomes" id="UP000266301"/>
    </source>
</evidence>
<organism evidence="1 2">
    <name type="scientific">Clostridium fermenticellae</name>
    <dbReference type="NCBI Taxonomy" id="2068654"/>
    <lineage>
        <taxon>Bacteria</taxon>
        <taxon>Bacillati</taxon>
        <taxon>Bacillota</taxon>
        <taxon>Clostridia</taxon>
        <taxon>Eubacteriales</taxon>
        <taxon>Clostridiaceae</taxon>
        <taxon>Clostridium</taxon>
    </lineage>
</organism>
<dbReference type="AlphaFoldDB" id="A0A386H2L9"/>
<dbReference type="KEGG" id="cfer:D4Z93_05065"/>